<organism evidence="2 3">
    <name type="scientific">Suillus fuscotomentosus</name>
    <dbReference type="NCBI Taxonomy" id="1912939"/>
    <lineage>
        <taxon>Eukaryota</taxon>
        <taxon>Fungi</taxon>
        <taxon>Dikarya</taxon>
        <taxon>Basidiomycota</taxon>
        <taxon>Agaricomycotina</taxon>
        <taxon>Agaricomycetes</taxon>
        <taxon>Agaricomycetidae</taxon>
        <taxon>Boletales</taxon>
        <taxon>Suillineae</taxon>
        <taxon>Suillaceae</taxon>
        <taxon>Suillus</taxon>
    </lineage>
</organism>
<dbReference type="InterPro" id="IPR046496">
    <property type="entry name" value="DUF6589"/>
</dbReference>
<dbReference type="AlphaFoldDB" id="A0AAD4DYC0"/>
<keyword evidence="3" id="KW-1185">Reference proteome</keyword>
<dbReference type="EMBL" id="JABBWK010000056">
    <property type="protein sequence ID" value="KAG1896393.1"/>
    <property type="molecule type" value="Genomic_DNA"/>
</dbReference>
<accession>A0AAD4DYC0</accession>
<proteinExistence type="predicted"/>
<dbReference type="RefSeq" id="XP_041221969.1">
    <property type="nucleotide sequence ID" value="XM_041369839.1"/>
</dbReference>
<feature type="domain" description="DUF6589" evidence="1">
    <location>
        <begin position="473"/>
        <end position="825"/>
    </location>
</feature>
<dbReference type="Proteomes" id="UP001195769">
    <property type="component" value="Unassembled WGS sequence"/>
</dbReference>
<gene>
    <name evidence="2" type="ORF">F5891DRAFT_1247495</name>
</gene>
<evidence type="ECO:0000259" key="1">
    <source>
        <dbReference type="Pfam" id="PF20231"/>
    </source>
</evidence>
<dbReference type="GeneID" id="64664137"/>
<dbReference type="Pfam" id="PF20231">
    <property type="entry name" value="DUF6589"/>
    <property type="match status" value="1"/>
</dbReference>
<protein>
    <recommendedName>
        <fullName evidence="1">DUF6589 domain-containing protein</fullName>
    </recommendedName>
</protein>
<reference evidence="2" key="1">
    <citation type="journal article" date="2020" name="New Phytol.">
        <title>Comparative genomics reveals dynamic genome evolution in host specialist ectomycorrhizal fungi.</title>
        <authorList>
            <person name="Lofgren L.A."/>
            <person name="Nguyen N.H."/>
            <person name="Vilgalys R."/>
            <person name="Ruytinx J."/>
            <person name="Liao H.L."/>
            <person name="Branco S."/>
            <person name="Kuo A."/>
            <person name="LaButti K."/>
            <person name="Lipzen A."/>
            <person name="Andreopoulos W."/>
            <person name="Pangilinan J."/>
            <person name="Riley R."/>
            <person name="Hundley H."/>
            <person name="Na H."/>
            <person name="Barry K."/>
            <person name="Grigoriev I.V."/>
            <person name="Stajich J.E."/>
            <person name="Kennedy P.G."/>
        </authorList>
    </citation>
    <scope>NUCLEOTIDE SEQUENCE</scope>
    <source>
        <strain evidence="2">FC203</strain>
    </source>
</reference>
<name>A0AAD4DYC0_9AGAM</name>
<evidence type="ECO:0000313" key="2">
    <source>
        <dbReference type="EMBL" id="KAG1896393.1"/>
    </source>
</evidence>
<evidence type="ECO:0000313" key="3">
    <source>
        <dbReference type="Proteomes" id="UP001195769"/>
    </source>
</evidence>
<sequence length="1094" mass="122424">MPLIVLAQKFMATLLQKNGLDIALADELQRSFAWIPPLATDSDDQDYLAGPESITDEELVDGFERFERETREAGQARENDEASGSLFAGDVPDVLDGGLVDWSELERVNKGITPTGFVKETEVLNRSSNDVSGWNVDALLTSEGIASMCQKYHGHHLAEDLLVRSDEIIEALNKHPSRQDNKSQPTANHDALRQQYITEIKLISSEEVGWHFGPSHATTHQLEEFSIEEMGTEMQSRAPALWDLFGLLLGADSSSSFEDMKDADGDIMMGSLQWTSSEVYDEEDDYWGDVDDLDLDAHTMTKQTMRQSAVIMIKCVIILGILMQSMNHRSNALQSILGIFLQSTHTPQKVIDTLARIGISISTDSINAAIQSLSTESQNTLQTLGKSLLASYAYDNFDVDLKSQVPLAEKSNDSLKHLTSGLLFPLQHGVTADDLKCSEELWRQSALNSHVQLSTLPPKRSWKDLLCIHPESKDNSTPHLSWRDQFNTRMFLLDLCEHGPEYFHQFQSEIPELDAVEEIPLVKTSITAARAMDINNSTVSRNIRAVVELLAQGGVHNPTDTNIPDNPNISQYIILIHGDLGTGERLQAAQLRQSVEATPWNRFQHVVFIPGLFHLKMACADAIWRAFLQPLAAREDETSLMRDVTQLRPKETGIYCSKPGFRWMHQLIGHAGICWRLDWWCVHVVGMDPSYTSLDAFAASKPDLEKLKSTANEIALNWVANHKLLRTCHKTREQRDMQYENALLLNKYFLLYEELSYSMNHGDIGRVETSIVAWIPILKATGKHKYATHMTNFLINTHFVFPAGLKHAVRYHILVNPTGKPMKWRSGLVKNGGTGSNRTVERIFIELPLVQAYRNTQAIVQKNFLHAHLTTDHAAPNMIKSFQGLSNKMVAQSPHTVVLGRKMCCEIPDLVDKGREMMMEKAAWGEGNDESNAEMEVRGEGAEMEDILIELMPHALHQFFRRSTAATTTLEDDWVGGTLGKEAVDIDLSGVITNVKDPIQDGIWQDEGRAKSKVVRCLLVPGNAGTLWHGCRLFNVGSILRKMFGVVDITANGWLSNGAPFATQGLLFVAVEMIRIWHNSIIIKANIKHLPAAH</sequence>
<comment type="caution">
    <text evidence="2">The sequence shown here is derived from an EMBL/GenBank/DDBJ whole genome shotgun (WGS) entry which is preliminary data.</text>
</comment>